<evidence type="ECO:0000313" key="3">
    <source>
        <dbReference type="EMBL" id="SFP42755.1"/>
    </source>
</evidence>
<dbReference type="RefSeq" id="WP_092529286.1">
    <property type="nucleotide sequence ID" value="NZ_FOWW01000002.1"/>
</dbReference>
<sequence>MSEATVAAGNASAIEGWVAGTWSIDAAHSAVSFSVRHLMSKVRGRFTEFNGQIVTAEEPVGSSVTASIDLSSVDTSITMRDDHLRSADFFDVEKYPTMEFASTGLRQDDESWVLTGDLTIYGTTRPVEIELDFLGIDPTGMQGETRIGFEGRTTIRRSDFGVSFGLAVDGSKIVVGDKVTIALDIEAVLDA</sequence>
<dbReference type="PANTHER" id="PTHR34406">
    <property type="entry name" value="PROTEIN YCEI"/>
    <property type="match status" value="1"/>
</dbReference>
<reference evidence="4" key="1">
    <citation type="submission" date="2016-10" db="EMBL/GenBank/DDBJ databases">
        <authorList>
            <person name="Varghese N."/>
            <person name="Submissions S."/>
        </authorList>
    </citation>
    <scope>NUCLEOTIDE SEQUENCE [LARGE SCALE GENOMIC DNA]</scope>
    <source>
        <strain evidence="4">CGMCC 4.5579</strain>
    </source>
</reference>
<evidence type="ECO:0000256" key="1">
    <source>
        <dbReference type="ARBA" id="ARBA00008812"/>
    </source>
</evidence>
<keyword evidence="4" id="KW-1185">Reference proteome</keyword>
<gene>
    <name evidence="3" type="ORF">SAMN05421810_102554</name>
</gene>
<dbReference type="Pfam" id="PF04264">
    <property type="entry name" value="YceI"/>
    <property type="match status" value="1"/>
</dbReference>
<dbReference type="PANTHER" id="PTHR34406:SF1">
    <property type="entry name" value="PROTEIN YCEI"/>
    <property type="match status" value="1"/>
</dbReference>
<feature type="domain" description="Lipid/polyisoprenoid-binding YceI-like" evidence="2">
    <location>
        <begin position="21"/>
        <end position="188"/>
    </location>
</feature>
<dbReference type="InterPro" id="IPR036761">
    <property type="entry name" value="TTHA0802/YceI-like_sf"/>
</dbReference>
<dbReference type="STRING" id="587909.SAMN05421810_102554"/>
<dbReference type="SMART" id="SM00867">
    <property type="entry name" value="YceI"/>
    <property type="match status" value="1"/>
</dbReference>
<accession>A0A1I5Q911</accession>
<protein>
    <submittedName>
        <fullName evidence="3">Polyisoprenoid-binding protein YceI</fullName>
    </submittedName>
</protein>
<dbReference type="Gene3D" id="2.40.128.110">
    <property type="entry name" value="Lipid/polyisoprenoid-binding, YceI-like"/>
    <property type="match status" value="1"/>
</dbReference>
<name>A0A1I5Q911_9PSEU</name>
<evidence type="ECO:0000259" key="2">
    <source>
        <dbReference type="SMART" id="SM00867"/>
    </source>
</evidence>
<evidence type="ECO:0000313" key="4">
    <source>
        <dbReference type="Proteomes" id="UP000198727"/>
    </source>
</evidence>
<dbReference type="SUPFAM" id="SSF101874">
    <property type="entry name" value="YceI-like"/>
    <property type="match status" value="1"/>
</dbReference>
<organism evidence="3 4">
    <name type="scientific">Amycolatopsis arida</name>
    <dbReference type="NCBI Taxonomy" id="587909"/>
    <lineage>
        <taxon>Bacteria</taxon>
        <taxon>Bacillati</taxon>
        <taxon>Actinomycetota</taxon>
        <taxon>Actinomycetes</taxon>
        <taxon>Pseudonocardiales</taxon>
        <taxon>Pseudonocardiaceae</taxon>
        <taxon>Amycolatopsis</taxon>
    </lineage>
</organism>
<proteinExistence type="inferred from homology"/>
<dbReference type="InterPro" id="IPR007372">
    <property type="entry name" value="Lipid/polyisoprenoid-bd_YceI"/>
</dbReference>
<dbReference type="AlphaFoldDB" id="A0A1I5Q911"/>
<dbReference type="EMBL" id="FOWW01000002">
    <property type="protein sequence ID" value="SFP42755.1"/>
    <property type="molecule type" value="Genomic_DNA"/>
</dbReference>
<dbReference type="Proteomes" id="UP000198727">
    <property type="component" value="Unassembled WGS sequence"/>
</dbReference>
<comment type="similarity">
    <text evidence="1">Belongs to the UPF0312 family.</text>
</comment>
<dbReference type="OrthoDB" id="9811006at2"/>